<dbReference type="PANTHER" id="PTHR44998">
    <property type="match status" value="1"/>
</dbReference>
<dbReference type="InterPro" id="IPR011990">
    <property type="entry name" value="TPR-like_helical_dom_sf"/>
</dbReference>
<dbReference type="Proteomes" id="UP000736335">
    <property type="component" value="Unassembled WGS sequence"/>
</dbReference>
<reference evidence="1" key="2">
    <citation type="submission" date="2020-11" db="EMBL/GenBank/DDBJ databases">
        <authorList>
            <consortium name="DOE Joint Genome Institute"/>
            <person name="Kuo A."/>
            <person name="Miyauchi S."/>
            <person name="Kiss E."/>
            <person name="Drula E."/>
            <person name="Kohler A."/>
            <person name="Sanchez-Garcia M."/>
            <person name="Andreopoulos B."/>
            <person name="Barry K.W."/>
            <person name="Bonito G."/>
            <person name="Buee M."/>
            <person name="Carver A."/>
            <person name="Chen C."/>
            <person name="Cichocki N."/>
            <person name="Clum A."/>
            <person name="Culley D."/>
            <person name="Crous P.W."/>
            <person name="Fauchery L."/>
            <person name="Girlanda M."/>
            <person name="Hayes R."/>
            <person name="Keri Z."/>
            <person name="Labutti K."/>
            <person name="Lipzen A."/>
            <person name="Lombard V."/>
            <person name="Magnuson J."/>
            <person name="Maillard F."/>
            <person name="Morin E."/>
            <person name="Murat C."/>
            <person name="Nolan M."/>
            <person name="Ohm R."/>
            <person name="Pangilinan J."/>
            <person name="Pereira M."/>
            <person name="Perotto S."/>
            <person name="Peter M."/>
            <person name="Riley R."/>
            <person name="Sitrit Y."/>
            <person name="Stielow B."/>
            <person name="Szollosi G."/>
            <person name="Zifcakova L."/>
            <person name="Stursova M."/>
            <person name="Spatafora J.W."/>
            <person name="Tedersoo L."/>
            <person name="Vaario L.-M."/>
            <person name="Yamada A."/>
            <person name="Yan M."/>
            <person name="Wang P."/>
            <person name="Xu J."/>
            <person name="Bruns T."/>
            <person name="Baldrian P."/>
            <person name="Vilgalys R."/>
            <person name="Henrissat B."/>
            <person name="Grigoriev I.V."/>
            <person name="Hibbett D."/>
            <person name="Nagy L.G."/>
            <person name="Martin F.M."/>
        </authorList>
    </citation>
    <scope>NUCLEOTIDE SEQUENCE</scope>
    <source>
        <strain evidence="1">UH-Tt-Lm1</strain>
    </source>
</reference>
<evidence type="ECO:0000313" key="2">
    <source>
        <dbReference type="Proteomes" id="UP000736335"/>
    </source>
</evidence>
<organism evidence="1 2">
    <name type="scientific">Thelephora terrestris</name>
    <dbReference type="NCBI Taxonomy" id="56493"/>
    <lineage>
        <taxon>Eukaryota</taxon>
        <taxon>Fungi</taxon>
        <taxon>Dikarya</taxon>
        <taxon>Basidiomycota</taxon>
        <taxon>Agaricomycotina</taxon>
        <taxon>Agaricomycetes</taxon>
        <taxon>Thelephorales</taxon>
        <taxon>Thelephoraceae</taxon>
        <taxon>Thelephora</taxon>
    </lineage>
</organism>
<sequence length="592" mass="65510">MSQPGVVLRISTTPSPWPVSTLPTMILVSRPPTTPTPSPIHTLDDDLVAFLESPYVDNAAVAAGLPVATTTANNPETRDRLLAYACVMYDAFVTCQLPSQSIPSEHASLLLPLLELLHGCHPYNSPIALLLGCVYHHHNLYQRSLQMNRHILQYDPQNVSAMCNLGVVLWLMEFPVDAFQCWWKALQLSPTNWDILDNMLEVLLGSKDLNDISPVEPEDPSAPHVLQVRRQALQLCSFVVGHLPERPIRMEEVHRAQDTFCLRVILLRSFQEAGEWEDLVEGIETGVNTTLAPPAGSALQKKTTLDDLLFQVHCVGNLFCGVLNTAADKQDGFDVPQPSPELPGRKILEPTNLLFPVEALRLPLALWPSTNGNLPGIAVPAAPEGSRGDIRMALLKDSTNAATSRLLRTWATRVQELLETQPSSSEGQFAPVGVPCSIYQATRYLVILASYLALSLRPTAMSYNDLGILLSSLGSEHRVSQPDSAGETTGHKLSRLYFEAGLAADPHNVYLMANLGSYWKRERNYEEAIRFVSQALRASLITSSHRCTRYYNLALAENPEFVPARACLKQILKEIEPDFEGVRDEPVYQKFG</sequence>
<dbReference type="InterPro" id="IPR019734">
    <property type="entry name" value="TPR_rpt"/>
</dbReference>
<dbReference type="EMBL" id="WIUZ02000014">
    <property type="protein sequence ID" value="KAF9781160.1"/>
    <property type="molecule type" value="Genomic_DNA"/>
</dbReference>
<gene>
    <name evidence="1" type="ORF">BJ322DRAFT_256213</name>
</gene>
<dbReference type="OrthoDB" id="421121at2759"/>
<evidence type="ECO:0000313" key="1">
    <source>
        <dbReference type="EMBL" id="KAF9781160.1"/>
    </source>
</evidence>
<name>A0A9P6H9M1_9AGAM</name>
<accession>A0A9P6H9M1</accession>
<comment type="caution">
    <text evidence="1">The sequence shown here is derived from an EMBL/GenBank/DDBJ whole genome shotgun (WGS) entry which is preliminary data.</text>
</comment>
<dbReference type="PANTHER" id="PTHR44998:SF1">
    <property type="entry name" value="UDP-N-ACETYLGLUCOSAMINE--PEPTIDE N-ACETYLGLUCOSAMINYLTRANSFERASE 110 KDA SUBUNIT"/>
    <property type="match status" value="1"/>
</dbReference>
<dbReference type="Gene3D" id="1.25.40.10">
    <property type="entry name" value="Tetratricopeptide repeat domain"/>
    <property type="match status" value="2"/>
</dbReference>
<dbReference type="SMART" id="SM00028">
    <property type="entry name" value="TPR"/>
    <property type="match status" value="3"/>
</dbReference>
<reference evidence="1" key="1">
    <citation type="journal article" date="2020" name="Nat. Commun.">
        <title>Large-scale genome sequencing of mycorrhizal fungi provides insights into the early evolution of symbiotic traits.</title>
        <authorList>
            <person name="Miyauchi S."/>
            <person name="Kiss E."/>
            <person name="Kuo A."/>
            <person name="Drula E."/>
            <person name="Kohler A."/>
            <person name="Sanchez-Garcia M."/>
            <person name="Morin E."/>
            <person name="Andreopoulos B."/>
            <person name="Barry K.W."/>
            <person name="Bonito G."/>
            <person name="Buee M."/>
            <person name="Carver A."/>
            <person name="Chen C."/>
            <person name="Cichocki N."/>
            <person name="Clum A."/>
            <person name="Culley D."/>
            <person name="Crous P.W."/>
            <person name="Fauchery L."/>
            <person name="Girlanda M."/>
            <person name="Hayes R.D."/>
            <person name="Keri Z."/>
            <person name="LaButti K."/>
            <person name="Lipzen A."/>
            <person name="Lombard V."/>
            <person name="Magnuson J."/>
            <person name="Maillard F."/>
            <person name="Murat C."/>
            <person name="Nolan M."/>
            <person name="Ohm R.A."/>
            <person name="Pangilinan J."/>
            <person name="Pereira M.F."/>
            <person name="Perotto S."/>
            <person name="Peter M."/>
            <person name="Pfister S."/>
            <person name="Riley R."/>
            <person name="Sitrit Y."/>
            <person name="Stielow J.B."/>
            <person name="Szollosi G."/>
            <person name="Zifcakova L."/>
            <person name="Stursova M."/>
            <person name="Spatafora J.W."/>
            <person name="Tedersoo L."/>
            <person name="Vaario L.M."/>
            <person name="Yamada A."/>
            <person name="Yan M."/>
            <person name="Wang P."/>
            <person name="Xu J."/>
            <person name="Bruns T."/>
            <person name="Baldrian P."/>
            <person name="Vilgalys R."/>
            <person name="Dunand C."/>
            <person name="Henrissat B."/>
            <person name="Grigoriev I.V."/>
            <person name="Hibbett D."/>
            <person name="Nagy L.G."/>
            <person name="Martin F.M."/>
        </authorList>
    </citation>
    <scope>NUCLEOTIDE SEQUENCE</scope>
    <source>
        <strain evidence="1">UH-Tt-Lm1</strain>
    </source>
</reference>
<dbReference type="SUPFAM" id="SSF48452">
    <property type="entry name" value="TPR-like"/>
    <property type="match status" value="1"/>
</dbReference>
<dbReference type="AlphaFoldDB" id="A0A9P6H9M1"/>
<keyword evidence="2" id="KW-1185">Reference proteome</keyword>
<protein>
    <submittedName>
        <fullName evidence="1">Uncharacterized protein</fullName>
    </submittedName>
</protein>
<proteinExistence type="predicted"/>